<dbReference type="GeneID" id="38778286"/>
<dbReference type="EMBL" id="BFAD01000003">
    <property type="protein sequence ID" value="GBE81369.1"/>
    <property type="molecule type" value="Genomic_DNA"/>
</dbReference>
<proteinExistence type="predicted"/>
<comment type="caution">
    <text evidence="1">The sequence shown here is derived from an EMBL/GenBank/DDBJ whole genome shotgun (WGS) entry which is preliminary data.</text>
</comment>
<accession>A0A401GGR8</accession>
<evidence type="ECO:0000313" key="1">
    <source>
        <dbReference type="EMBL" id="GBE81369.1"/>
    </source>
</evidence>
<dbReference type="AlphaFoldDB" id="A0A401GGR8"/>
<keyword evidence="2" id="KW-1185">Reference proteome</keyword>
<protein>
    <submittedName>
        <fullName evidence="1">Uncharacterized protein</fullName>
    </submittedName>
</protein>
<dbReference type="Proteomes" id="UP000287166">
    <property type="component" value="Unassembled WGS sequence"/>
</dbReference>
<organism evidence="1 2">
    <name type="scientific">Sparassis crispa</name>
    <dbReference type="NCBI Taxonomy" id="139825"/>
    <lineage>
        <taxon>Eukaryota</taxon>
        <taxon>Fungi</taxon>
        <taxon>Dikarya</taxon>
        <taxon>Basidiomycota</taxon>
        <taxon>Agaricomycotina</taxon>
        <taxon>Agaricomycetes</taxon>
        <taxon>Polyporales</taxon>
        <taxon>Sparassidaceae</taxon>
        <taxon>Sparassis</taxon>
    </lineage>
</organism>
<gene>
    <name evidence="1" type="ORF">SCP_0310960</name>
</gene>
<sequence length="136" mass="15644">MSYRGCVLRLDSLETDPNFQVLRVAQILSSFSPPPMHLHIIVKFMIKPVHPEFAKIGDAIQSIRNMTVFIARYGRWARSDLNIFDNHVSFAFDAEQEPSFPPTADRFPNFIVDFANALRRRRSVSKQAKAGRFSLF</sequence>
<reference evidence="1 2" key="1">
    <citation type="journal article" date="2018" name="Sci. Rep.">
        <title>Genome sequence of the cauliflower mushroom Sparassis crispa (Hanabiratake) and its association with beneficial usage.</title>
        <authorList>
            <person name="Kiyama R."/>
            <person name="Furutani Y."/>
            <person name="Kawaguchi K."/>
            <person name="Nakanishi T."/>
        </authorList>
    </citation>
    <scope>NUCLEOTIDE SEQUENCE [LARGE SCALE GENOMIC DNA]</scope>
</reference>
<name>A0A401GGR8_9APHY</name>
<evidence type="ECO:0000313" key="2">
    <source>
        <dbReference type="Proteomes" id="UP000287166"/>
    </source>
</evidence>
<dbReference type="RefSeq" id="XP_027612282.1">
    <property type="nucleotide sequence ID" value="XM_027756481.1"/>
</dbReference>
<dbReference type="InParanoid" id="A0A401GGR8"/>